<reference evidence="2 3" key="1">
    <citation type="journal article" date="2021" name="J. Hered.">
        <title>A chromosome-level genome assembly of the parasitoid wasp, Cotesia glomerata (Hymenoptera: Braconidae).</title>
        <authorList>
            <person name="Pinto B.J."/>
            <person name="Weis J.J."/>
            <person name="Gamble T."/>
            <person name="Ode P.J."/>
            <person name="Paul R."/>
            <person name="Zaspel J.M."/>
        </authorList>
    </citation>
    <scope>NUCLEOTIDE SEQUENCE [LARGE SCALE GENOMIC DNA]</scope>
    <source>
        <strain evidence="2">CgM1</strain>
    </source>
</reference>
<gene>
    <name evidence="2" type="ORF">KQX54_019327</name>
</gene>
<protein>
    <submittedName>
        <fullName evidence="2">Uncharacterized protein</fullName>
    </submittedName>
</protein>
<accession>A0AAV7J1R2</accession>
<feature type="region of interest" description="Disordered" evidence="1">
    <location>
        <begin position="21"/>
        <end position="44"/>
    </location>
</feature>
<evidence type="ECO:0000313" key="2">
    <source>
        <dbReference type="EMBL" id="KAH0561764.1"/>
    </source>
</evidence>
<organism evidence="2 3">
    <name type="scientific">Cotesia glomerata</name>
    <name type="common">Lepidopteran parasitic wasp</name>
    <name type="synonym">Apanteles glomeratus</name>
    <dbReference type="NCBI Taxonomy" id="32391"/>
    <lineage>
        <taxon>Eukaryota</taxon>
        <taxon>Metazoa</taxon>
        <taxon>Ecdysozoa</taxon>
        <taxon>Arthropoda</taxon>
        <taxon>Hexapoda</taxon>
        <taxon>Insecta</taxon>
        <taxon>Pterygota</taxon>
        <taxon>Neoptera</taxon>
        <taxon>Endopterygota</taxon>
        <taxon>Hymenoptera</taxon>
        <taxon>Apocrita</taxon>
        <taxon>Ichneumonoidea</taxon>
        <taxon>Braconidae</taxon>
        <taxon>Microgastrinae</taxon>
        <taxon>Cotesia</taxon>
    </lineage>
</organism>
<dbReference type="Proteomes" id="UP000826195">
    <property type="component" value="Unassembled WGS sequence"/>
</dbReference>
<evidence type="ECO:0000313" key="3">
    <source>
        <dbReference type="Proteomes" id="UP000826195"/>
    </source>
</evidence>
<name>A0AAV7J1R2_COTGL</name>
<comment type="caution">
    <text evidence="2">The sequence shown here is derived from an EMBL/GenBank/DDBJ whole genome shotgun (WGS) entry which is preliminary data.</text>
</comment>
<proteinExistence type="predicted"/>
<sequence>MKETLLGATGGGCRVVLRRRRRQPGRTRSFPGGRVRWSRKRERGAGSAERASSLLFRSSKEEEEFVRSDGFESLVGVGVASTSAPGRGFQTAVPAIGLPSFHQDQPRDSWYREIRGRQLRLQILFYQPFFRVFFLLTFQPDLVPATVRCSASILMGGVPHLQLPSTSHPLAPHAEKRAYLAGFYAARKFNFCRINVDRTRIKKILLKLLRR</sequence>
<keyword evidence="3" id="KW-1185">Reference proteome</keyword>
<dbReference type="AlphaFoldDB" id="A0AAV7J1R2"/>
<evidence type="ECO:0000256" key="1">
    <source>
        <dbReference type="SAM" id="MobiDB-lite"/>
    </source>
</evidence>
<dbReference type="EMBL" id="JAHXZJ010000374">
    <property type="protein sequence ID" value="KAH0561764.1"/>
    <property type="molecule type" value="Genomic_DNA"/>
</dbReference>